<dbReference type="EMBL" id="ABCK01000015">
    <property type="protein sequence ID" value="EDM26549.1"/>
    <property type="molecule type" value="Genomic_DNA"/>
</dbReference>
<gene>
    <name evidence="1" type="ORF">LNTAR_02037</name>
</gene>
<dbReference type="AlphaFoldDB" id="A6DP17"/>
<accession>A6DP17</accession>
<sequence length="66" mass="7597">MNCPHCQSKNLEHLTPITDSKNQAKFYHATCKDCHQEVRIDLDGSVQDSVEHDKSWLDDLSNLVEE</sequence>
<keyword evidence="2" id="KW-1185">Reference proteome</keyword>
<dbReference type="Proteomes" id="UP000004947">
    <property type="component" value="Unassembled WGS sequence"/>
</dbReference>
<name>A6DP17_9BACT</name>
<protein>
    <submittedName>
        <fullName evidence="1">Uncharacterized protein</fullName>
    </submittedName>
</protein>
<evidence type="ECO:0000313" key="2">
    <source>
        <dbReference type="Proteomes" id="UP000004947"/>
    </source>
</evidence>
<dbReference type="RefSeq" id="WP_007279601.1">
    <property type="nucleotide sequence ID" value="NZ_ABCK01000015.1"/>
</dbReference>
<reference evidence="1 2" key="1">
    <citation type="journal article" date="2010" name="J. Bacteriol.">
        <title>Genome sequence of Lentisphaera araneosa HTCC2155T, the type species of the order Lentisphaerales in the phylum Lentisphaerae.</title>
        <authorList>
            <person name="Thrash J.C."/>
            <person name="Cho J.C."/>
            <person name="Vergin K.L."/>
            <person name="Morris R.M."/>
            <person name="Giovannoni S.J."/>
        </authorList>
    </citation>
    <scope>NUCLEOTIDE SEQUENCE [LARGE SCALE GENOMIC DNA]</scope>
    <source>
        <strain evidence="1 2">HTCC2155</strain>
    </source>
</reference>
<proteinExistence type="predicted"/>
<evidence type="ECO:0000313" key="1">
    <source>
        <dbReference type="EMBL" id="EDM26549.1"/>
    </source>
</evidence>
<comment type="caution">
    <text evidence="1">The sequence shown here is derived from an EMBL/GenBank/DDBJ whole genome shotgun (WGS) entry which is preliminary data.</text>
</comment>
<organism evidence="1 2">
    <name type="scientific">Lentisphaera araneosa HTCC2155</name>
    <dbReference type="NCBI Taxonomy" id="313628"/>
    <lineage>
        <taxon>Bacteria</taxon>
        <taxon>Pseudomonadati</taxon>
        <taxon>Lentisphaerota</taxon>
        <taxon>Lentisphaeria</taxon>
        <taxon>Lentisphaerales</taxon>
        <taxon>Lentisphaeraceae</taxon>
        <taxon>Lentisphaera</taxon>
    </lineage>
</organism>